<evidence type="ECO:0000313" key="1">
    <source>
        <dbReference type="Proteomes" id="UP000887580"/>
    </source>
</evidence>
<sequence length="640" mass="73331">MNDTIVGIDLGSYYARIAAVIDETVSVIKINDERKLECIFSNRNGIQSTGDRAMKTAPNNVIFDACRLQRERRYSETWCYAKLDNGIYTFNDTKNASNKIILQTDAIAAILGTLKNAAEKRLQKNIYQAVITVPDSIDQYHRLLIIKAAEKAQINVIHLITQNAAAAITFLLNKSNFAPSPFMIFSFGASQLNISIYNRREKTAELIDASYNECLGGEAFTNRLAENILCFVKDSQGSDYIPNGKVLKNIRETAEKIIIDLSMMRETKRPVEVDDEQDHTINFTQKDIEKLCADFYQQIEKIIQKISKKFPDISDIVMIGGSSRIHGVKEIVERYFCKSKFDTILVREEATVLGAAIKGAILGNFFSIEINVDNNVAYSIYCQTEFTKIDVINVNEKLPSTFRRFSFHQKTPEIEFFDYKARSLGVIKNVNENETVACFVDNNGLLKCYVNDNKYELKQIALKNEFVYPTTHYGRNLGSNSGITKNEKKIQRNTADIISAQQIGDFSKSEITFPSSFLTTEHNSNFAPQQKPKKEIQRSFNERNYIQNTAHSNPNTNFDSEYYSFNKPQQTLNYQQRNQNKNNESVYKRSKESRNPIKKFFGNNRTKDYDQPSEDSPSNVEDINRPNKNTELKQDKFYKY</sequence>
<organism evidence="1 2">
    <name type="scientific">Panagrolaimus sp. PS1159</name>
    <dbReference type="NCBI Taxonomy" id="55785"/>
    <lineage>
        <taxon>Eukaryota</taxon>
        <taxon>Metazoa</taxon>
        <taxon>Ecdysozoa</taxon>
        <taxon>Nematoda</taxon>
        <taxon>Chromadorea</taxon>
        <taxon>Rhabditida</taxon>
        <taxon>Tylenchina</taxon>
        <taxon>Panagrolaimomorpha</taxon>
        <taxon>Panagrolaimoidea</taxon>
        <taxon>Panagrolaimidae</taxon>
        <taxon>Panagrolaimus</taxon>
    </lineage>
</organism>
<name>A0AC35G826_9BILA</name>
<proteinExistence type="predicted"/>
<dbReference type="WBParaSite" id="PS1159_v2.g2432.t2">
    <property type="protein sequence ID" value="PS1159_v2.g2432.t2"/>
    <property type="gene ID" value="PS1159_v2.g2432"/>
</dbReference>
<accession>A0AC35G826</accession>
<protein>
    <submittedName>
        <fullName evidence="2">DnaK protein</fullName>
    </submittedName>
</protein>
<reference evidence="2" key="1">
    <citation type="submission" date="2022-11" db="UniProtKB">
        <authorList>
            <consortium name="WormBaseParasite"/>
        </authorList>
    </citation>
    <scope>IDENTIFICATION</scope>
</reference>
<dbReference type="Proteomes" id="UP000887580">
    <property type="component" value="Unplaced"/>
</dbReference>
<evidence type="ECO:0000313" key="2">
    <source>
        <dbReference type="WBParaSite" id="PS1159_v2.g2432.t2"/>
    </source>
</evidence>